<feature type="compositionally biased region" description="Low complexity" evidence="1">
    <location>
        <begin position="26"/>
        <end position="41"/>
    </location>
</feature>
<dbReference type="GeneID" id="91573452"/>
<comment type="caution">
    <text evidence="2">The sequence shown here is derived from an EMBL/GenBank/DDBJ whole genome shotgun (WGS) entry which is preliminary data.</text>
</comment>
<organism evidence="2 3">
    <name type="scientific">Streptomyces syringium</name>
    <dbReference type="NCBI Taxonomy" id="76729"/>
    <lineage>
        <taxon>Bacteria</taxon>
        <taxon>Bacillati</taxon>
        <taxon>Actinomycetota</taxon>
        <taxon>Actinomycetes</taxon>
        <taxon>Kitasatosporales</taxon>
        <taxon>Streptomycetaceae</taxon>
        <taxon>Streptomyces</taxon>
    </lineage>
</organism>
<evidence type="ECO:0000313" key="2">
    <source>
        <dbReference type="EMBL" id="MBP2406432.1"/>
    </source>
</evidence>
<dbReference type="RefSeq" id="WP_245381585.1">
    <property type="nucleotide sequence ID" value="NZ_JAGIOH010000001.1"/>
</dbReference>
<protein>
    <submittedName>
        <fullName evidence="2">Uncharacterized protein</fullName>
    </submittedName>
</protein>
<sequence>MTIGRDNTDSPHGAGAALPAGDRRAPAGSAALPGASTAPSGVHAALTGASTSERAVRDSG</sequence>
<dbReference type="EMBL" id="JAGIOH010000001">
    <property type="protein sequence ID" value="MBP2406432.1"/>
    <property type="molecule type" value="Genomic_DNA"/>
</dbReference>
<feature type="region of interest" description="Disordered" evidence="1">
    <location>
        <begin position="1"/>
        <end position="60"/>
    </location>
</feature>
<accession>A0ABS4YCA5</accession>
<evidence type="ECO:0000313" key="3">
    <source>
        <dbReference type="Proteomes" id="UP001519291"/>
    </source>
</evidence>
<evidence type="ECO:0000256" key="1">
    <source>
        <dbReference type="SAM" id="MobiDB-lite"/>
    </source>
</evidence>
<reference evidence="2 3" key="1">
    <citation type="submission" date="2021-03" db="EMBL/GenBank/DDBJ databases">
        <title>Sequencing the genomes of 1000 actinobacteria strains.</title>
        <authorList>
            <person name="Klenk H.-P."/>
        </authorList>
    </citation>
    <scope>NUCLEOTIDE SEQUENCE [LARGE SCALE GENOMIC DNA]</scope>
    <source>
        <strain evidence="2 3">DSM 41480</strain>
    </source>
</reference>
<gene>
    <name evidence="2" type="ORF">JO379_005901</name>
</gene>
<dbReference type="Proteomes" id="UP001519291">
    <property type="component" value="Unassembled WGS sequence"/>
</dbReference>
<proteinExistence type="predicted"/>
<keyword evidence="3" id="KW-1185">Reference proteome</keyword>
<name>A0ABS4YCA5_9ACTN</name>